<dbReference type="CDD" id="cd00673">
    <property type="entry name" value="AlaRS_core"/>
    <property type="match status" value="1"/>
</dbReference>
<dbReference type="InterPro" id="IPR045864">
    <property type="entry name" value="aa-tRNA-synth_II/BPL/LPL"/>
</dbReference>
<evidence type="ECO:0000256" key="10">
    <source>
        <dbReference type="ARBA" id="ARBA00022917"/>
    </source>
</evidence>
<dbReference type="GO" id="GO:0045892">
    <property type="term" value="P:negative regulation of DNA-templated transcription"/>
    <property type="evidence" value="ECO:0007669"/>
    <property type="project" value="TreeGrafter"/>
</dbReference>
<dbReference type="PANTHER" id="PTHR11777">
    <property type="entry name" value="ALANYL-TRNA SYNTHETASE"/>
    <property type="match status" value="1"/>
</dbReference>
<dbReference type="GO" id="GO:0004813">
    <property type="term" value="F:alanine-tRNA ligase activity"/>
    <property type="evidence" value="ECO:0007669"/>
    <property type="project" value="UniProtKB-UniRule"/>
</dbReference>
<dbReference type="InterPro" id="IPR018162">
    <property type="entry name" value="Ala-tRNA-ligase_IIc_anticod-bd"/>
</dbReference>
<dbReference type="Proteomes" id="UP000259173">
    <property type="component" value="Unassembled WGS sequence"/>
</dbReference>
<reference evidence="14 15" key="1">
    <citation type="journal article" date="2018" name="Nat. Biotechnol.">
        <title>A standardized bacterial taxonomy based on genome phylogeny substantially revises the tree of life.</title>
        <authorList>
            <person name="Parks D.H."/>
            <person name="Chuvochina M."/>
            <person name="Waite D.W."/>
            <person name="Rinke C."/>
            <person name="Skarshewski A."/>
            <person name="Chaumeil P.A."/>
            <person name="Hugenholtz P."/>
        </authorList>
    </citation>
    <scope>NUCLEOTIDE SEQUENCE [LARGE SCALE GENOMIC DNA]</scope>
    <source>
        <strain evidence="14">UBA8557</strain>
    </source>
</reference>
<dbReference type="InterPro" id="IPR018165">
    <property type="entry name" value="Ala-tRNA-synth_IIc_core"/>
</dbReference>
<keyword evidence="10" id="KW-0648">Protein biosynthesis</keyword>
<proteinExistence type="inferred from homology"/>
<evidence type="ECO:0000256" key="3">
    <source>
        <dbReference type="ARBA" id="ARBA00013168"/>
    </source>
</evidence>
<accession>A0A3B9KZG9</accession>
<evidence type="ECO:0000259" key="13">
    <source>
        <dbReference type="PROSITE" id="PS50860"/>
    </source>
</evidence>
<dbReference type="AlphaFoldDB" id="A0A3B9KZG9"/>
<dbReference type="SUPFAM" id="SSF50447">
    <property type="entry name" value="Translation proteins"/>
    <property type="match status" value="1"/>
</dbReference>
<dbReference type="InterPro" id="IPR023033">
    <property type="entry name" value="Ala_tRNA_ligase_euk/bac"/>
</dbReference>
<feature type="non-terminal residue" evidence="14">
    <location>
        <position position="556"/>
    </location>
</feature>
<keyword evidence="5" id="KW-0820">tRNA-binding</keyword>
<evidence type="ECO:0000256" key="2">
    <source>
        <dbReference type="ARBA" id="ARBA00008226"/>
    </source>
</evidence>
<evidence type="ECO:0000313" key="14">
    <source>
        <dbReference type="EMBL" id="HAE94078.1"/>
    </source>
</evidence>
<keyword evidence="6 14" id="KW-0436">Ligase</keyword>
<dbReference type="GO" id="GO:0005524">
    <property type="term" value="F:ATP binding"/>
    <property type="evidence" value="ECO:0007669"/>
    <property type="project" value="UniProtKB-KW"/>
</dbReference>
<evidence type="ECO:0000256" key="11">
    <source>
        <dbReference type="ARBA" id="ARBA00023146"/>
    </source>
</evidence>
<dbReference type="PROSITE" id="PS50860">
    <property type="entry name" value="AA_TRNA_LIGASE_II_ALA"/>
    <property type="match status" value="1"/>
</dbReference>
<evidence type="ECO:0000256" key="1">
    <source>
        <dbReference type="ARBA" id="ARBA00001947"/>
    </source>
</evidence>
<dbReference type="SUPFAM" id="SSF55681">
    <property type="entry name" value="Class II aaRS and biotin synthetases"/>
    <property type="match status" value="1"/>
</dbReference>
<comment type="cofactor">
    <cofactor evidence="1">
        <name>Zn(2+)</name>
        <dbReference type="ChEBI" id="CHEBI:29105"/>
    </cofactor>
</comment>
<keyword evidence="7" id="KW-0547">Nucleotide-binding</keyword>
<evidence type="ECO:0000313" key="15">
    <source>
        <dbReference type="Proteomes" id="UP000259173"/>
    </source>
</evidence>
<dbReference type="HAMAP" id="MF_00036_B">
    <property type="entry name" value="Ala_tRNA_synth_B"/>
    <property type="match status" value="1"/>
</dbReference>
<sequence length="556" mass="60448">MTGVNEIRETFLSFFEKRGHLRQASAPLIPQNDPTLLFVNAGMVPFKNIFTGAETPPGPRATTSQKCVRAGGKHNDLDNVGYTARHHTFFEMLGNFSFGDYFKEDAIAFGWELCTKEFALDPKKLLVTVYAEDDEAAAIWKKVAGFDDSKIIRIGTSDNFWSMGDTGPCGPCSEIFYDHGESVPGGPPGSPDEDGDRFIEIWNLVFMQFDQQADGTRKNLPKPSIDTGMGLERISAVLQGLHNNYDIDLFRNLIAAEEDLYGSKAAGDQLASFRVIADHLRTSAFLIADGVLPSNEGRGYVLRRIMRRAMRHGHLLGARAPLMYKLAPALISEMGAAYPELGRAKAAIESALEQEEARFQRTLGNGLSLLDKETANMKAGDALPGDVAFKLSDTYGFPLDLTQDILRGRDMGVDVAGFEAALEQQRQDSRAAGFSSGDQAAEDIWFRVRDDAGATKFTGYDSTDGKGKLVAIAAGGARVDTLSPGAAEIVFDTTPFYAESGGQAGDHGEIVFANGARFIVRDVQKRAADLHVHIGELVSGEVKLGESADLRVDAER</sequence>
<dbReference type="Gene3D" id="2.40.30.130">
    <property type="match status" value="1"/>
</dbReference>
<name>A0A3B9KZG9_9PROT</name>
<comment type="similarity">
    <text evidence="2">Belongs to the class-II aminoacyl-tRNA synthetase family.</text>
</comment>
<dbReference type="EC" id="6.1.1.7" evidence="3 12"/>
<dbReference type="GO" id="GO:0006419">
    <property type="term" value="P:alanyl-tRNA aminoacylation"/>
    <property type="evidence" value="ECO:0007669"/>
    <property type="project" value="UniProtKB-UniRule"/>
</dbReference>
<dbReference type="EMBL" id="DMBR01000182">
    <property type="protein sequence ID" value="HAE94078.1"/>
    <property type="molecule type" value="Genomic_DNA"/>
</dbReference>
<dbReference type="InterPro" id="IPR002318">
    <property type="entry name" value="Ala-tRNA-lgiase_IIc"/>
</dbReference>
<organism evidence="14 15">
    <name type="scientific">Hyphomonas atlantica</name>
    <dbReference type="NCBI Taxonomy" id="1280948"/>
    <lineage>
        <taxon>Bacteria</taxon>
        <taxon>Pseudomonadati</taxon>
        <taxon>Pseudomonadota</taxon>
        <taxon>Alphaproteobacteria</taxon>
        <taxon>Hyphomonadales</taxon>
        <taxon>Hyphomonadaceae</taxon>
        <taxon>Hyphomonas</taxon>
    </lineage>
</organism>
<evidence type="ECO:0000256" key="9">
    <source>
        <dbReference type="ARBA" id="ARBA00022884"/>
    </source>
</evidence>
<dbReference type="Pfam" id="PF01411">
    <property type="entry name" value="tRNA-synt_2c"/>
    <property type="match status" value="1"/>
</dbReference>
<dbReference type="GO" id="GO:0002161">
    <property type="term" value="F:aminoacyl-tRNA deacylase activity"/>
    <property type="evidence" value="ECO:0007669"/>
    <property type="project" value="TreeGrafter"/>
</dbReference>
<protein>
    <recommendedName>
        <fullName evidence="4 12">Alanine--tRNA ligase</fullName>
        <ecNumber evidence="3 12">6.1.1.7</ecNumber>
    </recommendedName>
</protein>
<comment type="caution">
    <text evidence="14">The sequence shown here is derived from an EMBL/GenBank/DDBJ whole genome shotgun (WGS) entry which is preliminary data.</text>
</comment>
<dbReference type="PANTHER" id="PTHR11777:SF9">
    <property type="entry name" value="ALANINE--TRNA LIGASE, CYTOPLASMIC"/>
    <property type="match status" value="1"/>
</dbReference>
<evidence type="ECO:0000256" key="4">
    <source>
        <dbReference type="ARBA" id="ARBA00017959"/>
    </source>
</evidence>
<dbReference type="GO" id="GO:0000049">
    <property type="term" value="F:tRNA binding"/>
    <property type="evidence" value="ECO:0007669"/>
    <property type="project" value="UniProtKB-KW"/>
</dbReference>
<keyword evidence="8" id="KW-0067">ATP-binding</keyword>
<evidence type="ECO:0000256" key="12">
    <source>
        <dbReference type="NCBIfam" id="TIGR00344"/>
    </source>
</evidence>
<dbReference type="SUPFAM" id="SSF101353">
    <property type="entry name" value="Putative anticodon-binding domain of alanyl-tRNA synthetase (AlaRS)"/>
    <property type="match status" value="1"/>
</dbReference>
<evidence type="ECO:0000256" key="8">
    <source>
        <dbReference type="ARBA" id="ARBA00022840"/>
    </source>
</evidence>
<evidence type="ECO:0000256" key="5">
    <source>
        <dbReference type="ARBA" id="ARBA00022555"/>
    </source>
</evidence>
<dbReference type="InterPro" id="IPR009000">
    <property type="entry name" value="Transl_B-barrel_sf"/>
</dbReference>
<dbReference type="GO" id="GO:0005829">
    <property type="term" value="C:cytosol"/>
    <property type="evidence" value="ECO:0007669"/>
    <property type="project" value="TreeGrafter"/>
</dbReference>
<keyword evidence="9" id="KW-0694">RNA-binding</keyword>
<dbReference type="NCBIfam" id="TIGR00344">
    <property type="entry name" value="alaS"/>
    <property type="match status" value="1"/>
</dbReference>
<dbReference type="InterPro" id="IPR018164">
    <property type="entry name" value="Ala-tRNA-synth_IIc_N"/>
</dbReference>
<dbReference type="PRINTS" id="PR00980">
    <property type="entry name" value="TRNASYNTHALA"/>
</dbReference>
<keyword evidence="11" id="KW-0030">Aminoacyl-tRNA synthetase</keyword>
<feature type="domain" description="Alanyl-transfer RNA synthetases family profile" evidence="13">
    <location>
        <begin position="2"/>
        <end position="556"/>
    </location>
</feature>
<gene>
    <name evidence="14" type="ORF">DCG65_05930</name>
</gene>
<evidence type="ECO:0000256" key="6">
    <source>
        <dbReference type="ARBA" id="ARBA00022598"/>
    </source>
</evidence>
<dbReference type="InterPro" id="IPR050058">
    <property type="entry name" value="Ala-tRNA_ligase"/>
</dbReference>
<dbReference type="FunFam" id="3.30.930.10:FF:000004">
    <property type="entry name" value="Alanine--tRNA ligase"/>
    <property type="match status" value="1"/>
</dbReference>
<evidence type="ECO:0000256" key="7">
    <source>
        <dbReference type="ARBA" id="ARBA00022741"/>
    </source>
</evidence>
<dbReference type="Gene3D" id="3.30.930.10">
    <property type="entry name" value="Bira Bifunctional Protein, Domain 2"/>
    <property type="match status" value="1"/>
</dbReference>